<keyword evidence="1" id="KW-1133">Transmembrane helix</keyword>
<accession>A0A2K9VEQ4</accession>
<sequence>MSTFWEDYEEVKRRRTVKPKWRLILSAVSVVGLFVAFFNKDRWPVLEYAWWLFFGFILWDAVDDIDDLIRAGREVKSEREEL</sequence>
<name>A0A2K9VEQ4_9CAUD</name>
<keyword evidence="1" id="KW-0812">Transmembrane</keyword>
<reference evidence="2 3" key="1">
    <citation type="submission" date="2018-01" db="EMBL/GenBank/DDBJ databases">
        <authorList>
            <person name="Farren J.M."/>
            <person name="Htoo L.P."/>
            <person name="Johnson E.S."/>
            <person name="Williams B.R."/>
            <person name="Bonilla J.A."/>
            <person name="Klyczek K."/>
            <person name="Garlena R.A."/>
            <person name="Russell D.A."/>
            <person name="Pope W.H."/>
            <person name="Jacobs-Sera D."/>
            <person name="Hendrix R.W."/>
            <person name="Hatfull G.F."/>
        </authorList>
    </citation>
    <scope>NUCLEOTIDE SEQUENCE [LARGE SCALE GENOMIC DNA]</scope>
</reference>
<dbReference type="EMBL" id="MG770215">
    <property type="protein sequence ID" value="AUV60752.1"/>
    <property type="molecule type" value="Genomic_DNA"/>
</dbReference>
<organism evidence="2 3">
    <name type="scientific">Gordonia phage Troje</name>
    <dbReference type="NCBI Taxonomy" id="2079282"/>
    <lineage>
        <taxon>Viruses</taxon>
        <taxon>Duplodnaviria</taxon>
        <taxon>Heunggongvirae</taxon>
        <taxon>Uroviricota</taxon>
        <taxon>Caudoviricetes</taxon>
        <taxon>Emalynvirus</taxon>
        <taxon>Emalynvirus troje</taxon>
    </lineage>
</organism>
<keyword evidence="3" id="KW-1185">Reference proteome</keyword>
<gene>
    <name evidence="2" type="ORF">SEA_TROJE_47</name>
</gene>
<keyword evidence="1" id="KW-0472">Membrane</keyword>
<proteinExistence type="predicted"/>
<feature type="transmembrane region" description="Helical" evidence="1">
    <location>
        <begin position="21"/>
        <end position="39"/>
    </location>
</feature>
<dbReference type="Proteomes" id="UP000241411">
    <property type="component" value="Segment"/>
</dbReference>
<evidence type="ECO:0000256" key="1">
    <source>
        <dbReference type="SAM" id="Phobius"/>
    </source>
</evidence>
<evidence type="ECO:0000313" key="2">
    <source>
        <dbReference type="EMBL" id="AUV60752.1"/>
    </source>
</evidence>
<evidence type="ECO:0000313" key="3">
    <source>
        <dbReference type="Proteomes" id="UP000241411"/>
    </source>
</evidence>
<protein>
    <submittedName>
        <fullName evidence="2">Uncharacterized protein</fullName>
    </submittedName>
</protein>